<sequence length="22" mass="2192">RPGGGWLSGKSSPPLLPFIGPA</sequence>
<evidence type="ECO:0000313" key="3">
    <source>
        <dbReference type="Proteomes" id="UP000708208"/>
    </source>
</evidence>
<proteinExistence type="predicted"/>
<feature type="non-terminal residue" evidence="2">
    <location>
        <position position="1"/>
    </location>
</feature>
<organism evidence="2 3">
    <name type="scientific">Allacma fusca</name>
    <dbReference type="NCBI Taxonomy" id="39272"/>
    <lineage>
        <taxon>Eukaryota</taxon>
        <taxon>Metazoa</taxon>
        <taxon>Ecdysozoa</taxon>
        <taxon>Arthropoda</taxon>
        <taxon>Hexapoda</taxon>
        <taxon>Collembola</taxon>
        <taxon>Symphypleona</taxon>
        <taxon>Sminthuridae</taxon>
        <taxon>Allacma</taxon>
    </lineage>
</organism>
<comment type="caution">
    <text evidence="2">The sequence shown here is derived from an EMBL/GenBank/DDBJ whole genome shotgun (WGS) entry which is preliminary data.</text>
</comment>
<gene>
    <name evidence="2" type="ORF">AFUS01_LOCUS3589</name>
</gene>
<evidence type="ECO:0000256" key="1">
    <source>
        <dbReference type="SAM" id="MobiDB-lite"/>
    </source>
</evidence>
<evidence type="ECO:0000313" key="2">
    <source>
        <dbReference type="EMBL" id="CAG7691631.1"/>
    </source>
</evidence>
<dbReference type="AlphaFoldDB" id="A0A8J2J5R5"/>
<name>A0A8J2J5R5_9HEXA</name>
<reference evidence="2" key="1">
    <citation type="submission" date="2021-06" db="EMBL/GenBank/DDBJ databases">
        <authorList>
            <person name="Hodson N. C."/>
            <person name="Mongue J. A."/>
            <person name="Jaron S. K."/>
        </authorList>
    </citation>
    <scope>NUCLEOTIDE SEQUENCE</scope>
</reference>
<dbReference type="Proteomes" id="UP000708208">
    <property type="component" value="Unassembled WGS sequence"/>
</dbReference>
<keyword evidence="3" id="KW-1185">Reference proteome</keyword>
<accession>A0A8J2J5R5</accession>
<feature type="region of interest" description="Disordered" evidence="1">
    <location>
        <begin position="1"/>
        <end position="22"/>
    </location>
</feature>
<protein>
    <submittedName>
        <fullName evidence="2">Uncharacterized protein</fullName>
    </submittedName>
</protein>
<dbReference type="EMBL" id="CAJVCH010021726">
    <property type="protein sequence ID" value="CAG7691631.1"/>
    <property type="molecule type" value="Genomic_DNA"/>
</dbReference>